<name>A0A377GXV3_9FUSO</name>
<accession>A0A377GXV3</accession>
<dbReference type="OrthoDB" id="9782481at2"/>
<feature type="domain" description="Nucleoside transporter/FeoB GTPase Gate" evidence="2">
    <location>
        <begin position="43"/>
        <end position="146"/>
    </location>
</feature>
<proteinExistence type="predicted"/>
<sequence>MINAIWCGLIVIGVLVGIFTGNVQAVTDSAIESAGTAVTLSLEMIGVMALWLGLMKIAEEAGMVKAMGNLMKPLLVKLFPEIPADHPAMGSIVANMAANFFGLGNAATPIGIKAMQELQLLNDNKDEASNSMVMFLAINTSSVTLISSSTIAYRVAAGSANATEIIAPTIVATIMSTTVAIISCKFLEKLPKYKREKIEIEK</sequence>
<protein>
    <submittedName>
        <fullName evidence="3">Spore maturation protein A</fullName>
    </submittedName>
</protein>
<keyword evidence="1" id="KW-0812">Transmembrane</keyword>
<keyword evidence="1" id="KW-1133">Transmembrane helix</keyword>
<dbReference type="AlphaFoldDB" id="A0A377GXV3"/>
<gene>
    <name evidence="3" type="primary">spmA</name>
    <name evidence="3" type="ORF">NCTC10723_01247</name>
</gene>
<dbReference type="Pfam" id="PF07670">
    <property type="entry name" value="Gate"/>
    <property type="match status" value="1"/>
</dbReference>
<evidence type="ECO:0000313" key="4">
    <source>
        <dbReference type="Proteomes" id="UP000255328"/>
    </source>
</evidence>
<keyword evidence="1" id="KW-0472">Membrane</keyword>
<dbReference type="EMBL" id="UGGU01000003">
    <property type="protein sequence ID" value="STO31788.1"/>
    <property type="molecule type" value="Genomic_DNA"/>
</dbReference>
<reference evidence="3 4" key="1">
    <citation type="submission" date="2018-06" db="EMBL/GenBank/DDBJ databases">
        <authorList>
            <consortium name="Pathogen Informatics"/>
            <person name="Doyle S."/>
        </authorList>
    </citation>
    <scope>NUCLEOTIDE SEQUENCE [LARGE SCALE GENOMIC DNA]</scope>
    <source>
        <strain evidence="3 4">NCTC10723</strain>
    </source>
</reference>
<evidence type="ECO:0000256" key="1">
    <source>
        <dbReference type="SAM" id="Phobius"/>
    </source>
</evidence>
<evidence type="ECO:0000313" key="3">
    <source>
        <dbReference type="EMBL" id="STO31788.1"/>
    </source>
</evidence>
<organism evidence="3 4">
    <name type="scientific">Fusobacterium necrogenes</name>
    <dbReference type="NCBI Taxonomy" id="858"/>
    <lineage>
        <taxon>Bacteria</taxon>
        <taxon>Fusobacteriati</taxon>
        <taxon>Fusobacteriota</taxon>
        <taxon>Fusobacteriia</taxon>
        <taxon>Fusobacteriales</taxon>
        <taxon>Fusobacteriaceae</taxon>
        <taxon>Fusobacterium</taxon>
    </lineage>
</organism>
<feature type="transmembrane region" description="Helical" evidence="1">
    <location>
        <begin position="35"/>
        <end position="55"/>
    </location>
</feature>
<keyword evidence="4" id="KW-1185">Reference proteome</keyword>
<evidence type="ECO:0000259" key="2">
    <source>
        <dbReference type="Pfam" id="PF07670"/>
    </source>
</evidence>
<dbReference type="InterPro" id="IPR011642">
    <property type="entry name" value="Gate_dom"/>
</dbReference>
<feature type="transmembrane region" description="Helical" evidence="1">
    <location>
        <begin position="165"/>
        <end position="187"/>
    </location>
</feature>
<dbReference type="Proteomes" id="UP000255328">
    <property type="component" value="Unassembled WGS sequence"/>
</dbReference>
<feature type="transmembrane region" description="Helical" evidence="1">
    <location>
        <begin position="133"/>
        <end position="153"/>
    </location>
</feature>
<dbReference type="RefSeq" id="WP_115270415.1">
    <property type="nucleotide sequence ID" value="NZ_UGGU01000003.1"/>
</dbReference>